<gene>
    <name evidence="2" type="ORF">E1B28_002882</name>
</gene>
<dbReference type="KEGG" id="more:E1B28_002882"/>
<feature type="region of interest" description="Disordered" evidence="1">
    <location>
        <begin position="74"/>
        <end position="97"/>
    </location>
</feature>
<protein>
    <submittedName>
        <fullName evidence="2">Uncharacterized protein</fullName>
    </submittedName>
</protein>
<accession>A0A9P7RNN4</accession>
<sequence>MSNNATPKLPSVQDILDEYGDSVNFVLDPRWRAAMDRQQGTEEEFKQLGEAIEYLLPILENAPGNSVVTTPTQEPVGAAPGTGSSRCGRHDSIPTNEDLPLLATATPLSQTRPPNPYEAYSFPSPSSSNLFVYETPCEPLFKRPKTDHNPLPRVAEFLSRQTSTPSHQPGLSARGRKRKASVVDCAGDVDEIPLPDAASQPTTTSLHSQSPPQAVIDESALQKHSNKSNGSRLS</sequence>
<evidence type="ECO:0000313" key="2">
    <source>
        <dbReference type="EMBL" id="KAG7086966.1"/>
    </source>
</evidence>
<evidence type="ECO:0000256" key="1">
    <source>
        <dbReference type="SAM" id="MobiDB-lite"/>
    </source>
</evidence>
<feature type="region of interest" description="Disordered" evidence="1">
    <location>
        <begin position="158"/>
        <end position="234"/>
    </location>
</feature>
<dbReference type="Proteomes" id="UP001049176">
    <property type="component" value="Chromosome 10"/>
</dbReference>
<dbReference type="AlphaFoldDB" id="A0A9P7RNN4"/>
<comment type="caution">
    <text evidence="2">The sequence shown here is derived from an EMBL/GenBank/DDBJ whole genome shotgun (WGS) entry which is preliminary data.</text>
</comment>
<dbReference type="GeneID" id="66071958"/>
<organism evidence="2 3">
    <name type="scientific">Marasmius oreades</name>
    <name type="common">fairy-ring Marasmius</name>
    <dbReference type="NCBI Taxonomy" id="181124"/>
    <lineage>
        <taxon>Eukaryota</taxon>
        <taxon>Fungi</taxon>
        <taxon>Dikarya</taxon>
        <taxon>Basidiomycota</taxon>
        <taxon>Agaricomycotina</taxon>
        <taxon>Agaricomycetes</taxon>
        <taxon>Agaricomycetidae</taxon>
        <taxon>Agaricales</taxon>
        <taxon>Marasmiineae</taxon>
        <taxon>Marasmiaceae</taxon>
        <taxon>Marasmius</taxon>
    </lineage>
</organism>
<dbReference type="EMBL" id="CM032190">
    <property type="protein sequence ID" value="KAG7086966.1"/>
    <property type="molecule type" value="Genomic_DNA"/>
</dbReference>
<proteinExistence type="predicted"/>
<keyword evidence="3" id="KW-1185">Reference proteome</keyword>
<reference evidence="2" key="1">
    <citation type="journal article" date="2021" name="Genome Biol. Evol.">
        <title>The assembled and annotated genome of the fairy-ring fungus Marasmius oreades.</title>
        <authorList>
            <person name="Hiltunen M."/>
            <person name="Ament-Velasquez S.L."/>
            <person name="Johannesson H."/>
        </authorList>
    </citation>
    <scope>NUCLEOTIDE SEQUENCE</scope>
    <source>
        <strain evidence="2">03SP1</strain>
    </source>
</reference>
<name>A0A9P7RNN4_9AGAR</name>
<feature type="compositionally biased region" description="Polar residues" evidence="1">
    <location>
        <begin position="199"/>
        <end position="212"/>
    </location>
</feature>
<evidence type="ECO:0000313" key="3">
    <source>
        <dbReference type="Proteomes" id="UP001049176"/>
    </source>
</evidence>
<dbReference type="RefSeq" id="XP_043003437.1">
    <property type="nucleotide sequence ID" value="XM_043159831.1"/>
</dbReference>
<feature type="compositionally biased region" description="Polar residues" evidence="1">
    <location>
        <begin position="159"/>
        <end position="169"/>
    </location>
</feature>